<keyword evidence="11" id="KW-0449">Lipoprotein</keyword>
<dbReference type="EMBL" id="MLJW01000025">
    <property type="protein sequence ID" value="OIR09722.1"/>
    <property type="molecule type" value="Genomic_DNA"/>
</dbReference>
<dbReference type="GO" id="GO:0046872">
    <property type="term" value="F:metal ion binding"/>
    <property type="evidence" value="ECO:0007669"/>
    <property type="project" value="UniProtKB-KW"/>
</dbReference>
<evidence type="ECO:0000256" key="5">
    <source>
        <dbReference type="ARBA" id="ARBA00022679"/>
    </source>
</evidence>
<evidence type="ECO:0000313" key="11">
    <source>
        <dbReference type="EMBL" id="OIR09722.1"/>
    </source>
</evidence>
<keyword evidence="4" id="KW-0285">Flavoprotein</keyword>
<keyword evidence="8" id="KW-0460">Magnesium</keyword>
<evidence type="ECO:0000256" key="10">
    <source>
        <dbReference type="ARBA" id="ARBA00048540"/>
    </source>
</evidence>
<evidence type="ECO:0000256" key="7">
    <source>
        <dbReference type="ARBA" id="ARBA00022827"/>
    </source>
</evidence>
<comment type="catalytic activity">
    <reaction evidence="10">
        <text>L-threonyl-[protein] + FAD = FMN-L-threonyl-[protein] + AMP + H(+)</text>
        <dbReference type="Rhea" id="RHEA:36847"/>
        <dbReference type="Rhea" id="RHEA-COMP:11060"/>
        <dbReference type="Rhea" id="RHEA-COMP:11061"/>
        <dbReference type="ChEBI" id="CHEBI:15378"/>
        <dbReference type="ChEBI" id="CHEBI:30013"/>
        <dbReference type="ChEBI" id="CHEBI:57692"/>
        <dbReference type="ChEBI" id="CHEBI:74257"/>
        <dbReference type="ChEBI" id="CHEBI:456215"/>
        <dbReference type="EC" id="2.7.1.180"/>
    </reaction>
</comment>
<dbReference type="InterPro" id="IPR024932">
    <property type="entry name" value="ApbE"/>
</dbReference>
<evidence type="ECO:0000256" key="9">
    <source>
        <dbReference type="ARBA" id="ARBA00031306"/>
    </source>
</evidence>
<dbReference type="Pfam" id="PF02424">
    <property type="entry name" value="ApbE"/>
    <property type="match status" value="1"/>
</dbReference>
<keyword evidence="7" id="KW-0274">FAD</keyword>
<keyword evidence="6" id="KW-0479">Metal-binding</keyword>
<evidence type="ECO:0000256" key="8">
    <source>
        <dbReference type="ARBA" id="ARBA00022842"/>
    </source>
</evidence>
<dbReference type="InterPro" id="IPR003374">
    <property type="entry name" value="ApbE-like_sf"/>
</dbReference>
<keyword evidence="5" id="KW-0808">Transferase</keyword>
<evidence type="ECO:0000256" key="4">
    <source>
        <dbReference type="ARBA" id="ARBA00022630"/>
    </source>
</evidence>
<proteinExistence type="predicted"/>
<dbReference type="SUPFAM" id="SSF143631">
    <property type="entry name" value="ApbE-like"/>
    <property type="match status" value="1"/>
</dbReference>
<gene>
    <name evidence="11" type="primary">apbE_3</name>
    <name evidence="11" type="ORF">GALL_81270</name>
</gene>
<reference evidence="11" key="1">
    <citation type="submission" date="2016-10" db="EMBL/GenBank/DDBJ databases">
        <title>Sequence of Gallionella enrichment culture.</title>
        <authorList>
            <person name="Poehlein A."/>
            <person name="Muehling M."/>
            <person name="Daniel R."/>
        </authorList>
    </citation>
    <scope>NUCLEOTIDE SEQUENCE</scope>
</reference>
<protein>
    <recommendedName>
        <fullName evidence="3">FAD:protein FMN transferase</fullName>
        <ecNumber evidence="2">2.7.1.180</ecNumber>
    </recommendedName>
    <alternativeName>
        <fullName evidence="9">Flavin transferase</fullName>
    </alternativeName>
</protein>
<dbReference type="PANTHER" id="PTHR30040">
    <property type="entry name" value="THIAMINE BIOSYNTHESIS LIPOPROTEIN APBE"/>
    <property type="match status" value="1"/>
</dbReference>
<evidence type="ECO:0000256" key="6">
    <source>
        <dbReference type="ARBA" id="ARBA00022723"/>
    </source>
</evidence>
<dbReference type="Gene3D" id="3.10.520.10">
    <property type="entry name" value="ApbE-like domains"/>
    <property type="match status" value="1"/>
</dbReference>
<organism evidence="11">
    <name type="scientific">mine drainage metagenome</name>
    <dbReference type="NCBI Taxonomy" id="410659"/>
    <lineage>
        <taxon>unclassified sequences</taxon>
        <taxon>metagenomes</taxon>
        <taxon>ecological metagenomes</taxon>
    </lineage>
</organism>
<dbReference type="PANTHER" id="PTHR30040:SF2">
    <property type="entry name" value="FAD:PROTEIN FMN TRANSFERASE"/>
    <property type="match status" value="1"/>
</dbReference>
<evidence type="ECO:0000256" key="2">
    <source>
        <dbReference type="ARBA" id="ARBA00011955"/>
    </source>
</evidence>
<comment type="caution">
    <text evidence="11">The sequence shown here is derived from an EMBL/GenBank/DDBJ whole genome shotgun (WGS) entry which is preliminary data.</text>
</comment>
<dbReference type="AlphaFoldDB" id="A0A1J5SMK1"/>
<dbReference type="PIRSF" id="PIRSF006268">
    <property type="entry name" value="ApbE"/>
    <property type="match status" value="1"/>
</dbReference>
<name>A0A1J5SMK1_9ZZZZ</name>
<sequence>MTFLSRLVLLLLALQLAACGKEPLYQEQAYVFGTQVDVTIYGEDEAKARQAVVLVMREFQRLHDMLHAWKPSELSDLNAAIAQGKGRQVSPELAMMLKDAARVSAQSDGLFNPAIGGLIQAWGFQADDFKAVLPDEKKIAALVKANPQMSDLVIDSTNVKSRNRSVKIDLGGYAKGYALDRAAAILKQQGIHNALINIGGNVMALGTHGSRAWRVGIQHPRKPGPLATLELHDGEAIGTSGDYQRYFELDGKRYCHLIDPRNGHPVQGVEAVTILTHGEHAGLLSDASSKPLFVSGVQGWAGYATKMQLDEALLIDARGVVHLTAAMQKRLKFTDESTPREVVP</sequence>
<accession>A0A1J5SMK1</accession>
<dbReference type="EC" id="2.7.1.180" evidence="2"/>
<evidence type="ECO:0000256" key="1">
    <source>
        <dbReference type="ARBA" id="ARBA00001946"/>
    </source>
</evidence>
<comment type="cofactor">
    <cofactor evidence="1">
        <name>Mg(2+)</name>
        <dbReference type="ChEBI" id="CHEBI:18420"/>
    </cofactor>
</comment>
<dbReference type="GO" id="GO:0016740">
    <property type="term" value="F:transferase activity"/>
    <property type="evidence" value="ECO:0007669"/>
    <property type="project" value="UniProtKB-KW"/>
</dbReference>
<evidence type="ECO:0000256" key="3">
    <source>
        <dbReference type="ARBA" id="ARBA00016337"/>
    </source>
</evidence>